<name>S0EN89_GIBF5</name>
<evidence type="ECO:0000313" key="2">
    <source>
        <dbReference type="Proteomes" id="UP000016800"/>
    </source>
</evidence>
<dbReference type="Proteomes" id="UP000016800">
    <property type="component" value="Chromosome XII"/>
</dbReference>
<protein>
    <submittedName>
        <fullName evidence="1">Uncharacterized protein</fullName>
    </submittedName>
</protein>
<dbReference type="VEuPathDB" id="FungiDB:FFUJ_14222"/>
<dbReference type="HOGENOM" id="CLU_1992831_0_0_1"/>
<dbReference type="RefSeq" id="XP_023438193.1">
    <property type="nucleotide sequence ID" value="XM_023571132.1"/>
</dbReference>
<dbReference type="EMBL" id="HF679034">
    <property type="protein sequence ID" value="CCT76147.1"/>
    <property type="molecule type" value="Genomic_DNA"/>
</dbReference>
<accession>S0EN89</accession>
<gene>
    <name evidence="1" type="ORF">FFUJ_14222</name>
</gene>
<reference evidence="2" key="1">
    <citation type="journal article" date="2013" name="PLoS Pathog.">
        <title>Deciphering the cryptic genome: genome-wide analyses of the rice pathogen Fusarium fujikuroi reveal complex regulation of secondary metabolism and novel metabolites.</title>
        <authorList>
            <person name="Wiemann P."/>
            <person name="Sieber C.M."/>
            <person name="von Bargen K.W."/>
            <person name="Studt L."/>
            <person name="Niehaus E.M."/>
            <person name="Espino J.J."/>
            <person name="Huss K."/>
            <person name="Michielse C.B."/>
            <person name="Albermann S."/>
            <person name="Wagner D."/>
            <person name="Bergner S.V."/>
            <person name="Connolly L.R."/>
            <person name="Fischer A."/>
            <person name="Reuter G."/>
            <person name="Kleigrewe K."/>
            <person name="Bald T."/>
            <person name="Wingfield B.D."/>
            <person name="Ophir R."/>
            <person name="Freeman S."/>
            <person name="Hippler M."/>
            <person name="Smith K.M."/>
            <person name="Brown D.W."/>
            <person name="Proctor R.H."/>
            <person name="Munsterkotter M."/>
            <person name="Freitag M."/>
            <person name="Humpf H.U."/>
            <person name="Guldener U."/>
            <person name="Tudzynski B."/>
        </authorList>
    </citation>
    <scope>NUCLEOTIDE SEQUENCE [LARGE SCALE GENOMIC DNA]</scope>
    <source>
        <strain evidence="2">CBS 195.34 / IMI 58289 / NRRL A-6831</strain>
    </source>
</reference>
<organism evidence="1 2">
    <name type="scientific">Gibberella fujikuroi (strain CBS 195.34 / IMI 58289 / NRRL A-6831)</name>
    <name type="common">Bakanae and foot rot disease fungus</name>
    <name type="synonym">Fusarium fujikuroi</name>
    <dbReference type="NCBI Taxonomy" id="1279085"/>
    <lineage>
        <taxon>Eukaryota</taxon>
        <taxon>Fungi</taxon>
        <taxon>Dikarya</taxon>
        <taxon>Ascomycota</taxon>
        <taxon>Pezizomycotina</taxon>
        <taxon>Sordariomycetes</taxon>
        <taxon>Hypocreomycetidae</taxon>
        <taxon>Hypocreales</taxon>
        <taxon>Nectriaceae</taxon>
        <taxon>Fusarium</taxon>
        <taxon>Fusarium fujikuroi species complex</taxon>
    </lineage>
</organism>
<keyword evidence="2" id="KW-1185">Reference proteome</keyword>
<evidence type="ECO:0000313" key="1">
    <source>
        <dbReference type="EMBL" id="CCT76147.1"/>
    </source>
</evidence>
<dbReference type="GeneID" id="35407674"/>
<proteinExistence type="predicted"/>
<sequence>MEIRVCLADITNHLILSPHSAFRPACQDDFYMEQEEVYFRALSAFGNEKMELDLLRDPHKRTLKVEEMVRADHYLDLFKTLKAWDLMLDKDLPDRLPIEEIKKARLPILVYLPAPARTFRIFGLG</sequence>
<dbReference type="AlphaFoldDB" id="S0EN89"/>